<dbReference type="RefSeq" id="WP_147931287.1">
    <property type="nucleotide sequence ID" value="NZ_VOXD01000020.1"/>
</dbReference>
<proteinExistence type="predicted"/>
<keyword evidence="1" id="KW-0472">Membrane</keyword>
<gene>
    <name evidence="2" type="ORF">FUA23_13540</name>
</gene>
<dbReference type="AlphaFoldDB" id="A0A5C7FD87"/>
<feature type="transmembrane region" description="Helical" evidence="1">
    <location>
        <begin position="55"/>
        <end position="76"/>
    </location>
</feature>
<dbReference type="OrthoDB" id="1494009at2"/>
<evidence type="ECO:0000313" key="3">
    <source>
        <dbReference type="Proteomes" id="UP000321907"/>
    </source>
</evidence>
<keyword evidence="1" id="KW-0812">Transmembrane</keyword>
<feature type="transmembrane region" description="Helical" evidence="1">
    <location>
        <begin position="20"/>
        <end position="43"/>
    </location>
</feature>
<accession>A0A5C7FD87</accession>
<keyword evidence="3" id="KW-1185">Reference proteome</keyword>
<dbReference type="EMBL" id="VOXD01000020">
    <property type="protein sequence ID" value="TXF88684.1"/>
    <property type="molecule type" value="Genomic_DNA"/>
</dbReference>
<sequence length="160" mass="18556">MKLRYTYHSEHHAEPKDRWIHFLLFLGAFLLLLAAGQQWFMYFTDWHASDQEHSLWHLGLGIVYLVIGAVLAYIGYRHEHASRGATDRYVRIDETHLRWSLTQKIDEASVALADIAAIERTNIRDLRVTLKNGENVILPIFLIASEGKQEELMEAIRSTL</sequence>
<keyword evidence="1" id="KW-1133">Transmembrane helix</keyword>
<evidence type="ECO:0000313" key="2">
    <source>
        <dbReference type="EMBL" id="TXF88684.1"/>
    </source>
</evidence>
<dbReference type="Proteomes" id="UP000321907">
    <property type="component" value="Unassembled WGS sequence"/>
</dbReference>
<comment type="caution">
    <text evidence="2">The sequence shown here is derived from an EMBL/GenBank/DDBJ whole genome shotgun (WGS) entry which is preliminary data.</text>
</comment>
<evidence type="ECO:0000256" key="1">
    <source>
        <dbReference type="SAM" id="Phobius"/>
    </source>
</evidence>
<organism evidence="2 3">
    <name type="scientific">Neolewinella aurantiaca</name>
    <dbReference type="NCBI Taxonomy" id="2602767"/>
    <lineage>
        <taxon>Bacteria</taxon>
        <taxon>Pseudomonadati</taxon>
        <taxon>Bacteroidota</taxon>
        <taxon>Saprospiria</taxon>
        <taxon>Saprospirales</taxon>
        <taxon>Lewinellaceae</taxon>
        <taxon>Neolewinella</taxon>
    </lineage>
</organism>
<reference evidence="2 3" key="1">
    <citation type="submission" date="2019-08" db="EMBL/GenBank/DDBJ databases">
        <title>Lewinella sp. strain SSH13 Genome sequencing and assembly.</title>
        <authorList>
            <person name="Kim I."/>
        </authorList>
    </citation>
    <scope>NUCLEOTIDE SEQUENCE [LARGE SCALE GENOMIC DNA]</scope>
    <source>
        <strain evidence="2 3">SSH13</strain>
    </source>
</reference>
<name>A0A5C7FD87_9BACT</name>
<protein>
    <submittedName>
        <fullName evidence="2">Uncharacterized protein</fullName>
    </submittedName>
</protein>